<organism evidence="10 11">
    <name type="scientific">Armadillidium nasatum</name>
    <dbReference type="NCBI Taxonomy" id="96803"/>
    <lineage>
        <taxon>Eukaryota</taxon>
        <taxon>Metazoa</taxon>
        <taxon>Ecdysozoa</taxon>
        <taxon>Arthropoda</taxon>
        <taxon>Crustacea</taxon>
        <taxon>Multicrustacea</taxon>
        <taxon>Malacostraca</taxon>
        <taxon>Eumalacostraca</taxon>
        <taxon>Peracarida</taxon>
        <taxon>Isopoda</taxon>
        <taxon>Oniscidea</taxon>
        <taxon>Crinocheta</taxon>
        <taxon>Armadillidiidae</taxon>
        <taxon>Armadillidium</taxon>
    </lineage>
</organism>
<dbReference type="PANTHER" id="PTHR21212:SF0">
    <property type="entry name" value="SEIPIN"/>
    <property type="match status" value="1"/>
</dbReference>
<evidence type="ECO:0000256" key="3">
    <source>
        <dbReference type="ARBA" id="ARBA00022692"/>
    </source>
</evidence>
<keyword evidence="5 8" id="KW-1133">Transmembrane helix</keyword>
<gene>
    <name evidence="10" type="primary">Seipin</name>
    <name evidence="10" type="ORF">Anas_12845</name>
</gene>
<dbReference type="GO" id="GO:0005789">
    <property type="term" value="C:endoplasmic reticulum membrane"/>
    <property type="evidence" value="ECO:0007669"/>
    <property type="project" value="UniProtKB-SubCell"/>
</dbReference>
<feature type="transmembrane region" description="Helical" evidence="8">
    <location>
        <begin position="133"/>
        <end position="157"/>
    </location>
</feature>
<evidence type="ECO:0000256" key="4">
    <source>
        <dbReference type="ARBA" id="ARBA00022824"/>
    </source>
</evidence>
<keyword evidence="7 8" id="KW-0472">Membrane</keyword>
<evidence type="ECO:0000256" key="7">
    <source>
        <dbReference type="ARBA" id="ARBA00023136"/>
    </source>
</evidence>
<comment type="subcellular location">
    <subcellularLocation>
        <location evidence="1">Endoplasmic reticulum membrane</location>
        <topology evidence="1">Multi-pass membrane protein</topology>
    </subcellularLocation>
</comment>
<keyword evidence="11" id="KW-1185">Reference proteome</keyword>
<reference evidence="10 11" key="1">
    <citation type="journal article" date="2019" name="PLoS Biol.">
        <title>Sex chromosomes control vertical transmission of feminizing Wolbachia symbionts in an isopod.</title>
        <authorList>
            <person name="Becking T."/>
            <person name="Chebbi M.A."/>
            <person name="Giraud I."/>
            <person name="Moumen B."/>
            <person name="Laverre T."/>
            <person name="Caubet Y."/>
            <person name="Peccoud J."/>
            <person name="Gilbert C."/>
            <person name="Cordaux R."/>
        </authorList>
    </citation>
    <scope>NUCLEOTIDE SEQUENCE [LARGE SCALE GENOMIC DNA]</scope>
    <source>
        <strain evidence="10">ANa2</strain>
        <tissue evidence="10">Whole body excluding digestive tract and cuticle</tissue>
    </source>
</reference>
<evidence type="ECO:0000256" key="6">
    <source>
        <dbReference type="ARBA" id="ARBA00023098"/>
    </source>
</evidence>
<accession>A0A5N5STA5</accession>
<dbReference type="CDD" id="cd23995">
    <property type="entry name" value="Seipin_BSCL2_like"/>
    <property type="match status" value="1"/>
</dbReference>
<dbReference type="Proteomes" id="UP000326759">
    <property type="component" value="Unassembled WGS sequence"/>
</dbReference>
<feature type="chain" id="PRO_5024324923" description="Seipin" evidence="9">
    <location>
        <begin position="20"/>
        <end position="199"/>
    </location>
</feature>
<dbReference type="GO" id="GO:0140042">
    <property type="term" value="P:lipid droplet formation"/>
    <property type="evidence" value="ECO:0007669"/>
    <property type="project" value="UniProtKB-ARBA"/>
</dbReference>
<proteinExistence type="predicted"/>
<comment type="caution">
    <text evidence="10">The sequence shown here is derived from an EMBL/GenBank/DDBJ whole genome shotgun (WGS) entry which is preliminary data.</text>
</comment>
<keyword evidence="3 8" id="KW-0812">Transmembrane</keyword>
<keyword evidence="9" id="KW-0732">Signal</keyword>
<evidence type="ECO:0000256" key="2">
    <source>
        <dbReference type="ARBA" id="ARBA00022064"/>
    </source>
</evidence>
<keyword evidence="4" id="KW-0256">Endoplasmic reticulum</keyword>
<dbReference type="Pfam" id="PF06775">
    <property type="entry name" value="Seipin"/>
    <property type="match status" value="1"/>
</dbReference>
<evidence type="ECO:0000256" key="8">
    <source>
        <dbReference type="SAM" id="Phobius"/>
    </source>
</evidence>
<feature type="signal peptide" evidence="9">
    <location>
        <begin position="1"/>
        <end position="19"/>
    </location>
</feature>
<name>A0A5N5STA5_9CRUS</name>
<dbReference type="InterPro" id="IPR009617">
    <property type="entry name" value="Seipin"/>
</dbReference>
<evidence type="ECO:0000256" key="5">
    <source>
        <dbReference type="ARBA" id="ARBA00022989"/>
    </source>
</evidence>
<protein>
    <recommendedName>
        <fullName evidence="2">Seipin</fullName>
    </recommendedName>
</protein>
<dbReference type="OrthoDB" id="3990054at2759"/>
<dbReference type="GO" id="GO:0006629">
    <property type="term" value="P:lipid metabolic process"/>
    <property type="evidence" value="ECO:0007669"/>
    <property type="project" value="UniProtKB-KW"/>
</dbReference>
<dbReference type="PANTHER" id="PTHR21212">
    <property type="entry name" value="BERNARDINELLI-SEIP CONGENITAL LIPODYSTROPHY 2 HOMOLOG BSCL2 PROTEIN"/>
    <property type="match status" value="1"/>
</dbReference>
<evidence type="ECO:0000256" key="1">
    <source>
        <dbReference type="ARBA" id="ARBA00004477"/>
    </source>
</evidence>
<evidence type="ECO:0000256" key="9">
    <source>
        <dbReference type="SAM" id="SignalP"/>
    </source>
</evidence>
<evidence type="ECO:0000313" key="10">
    <source>
        <dbReference type="EMBL" id="KAB7496929.1"/>
    </source>
</evidence>
<dbReference type="EMBL" id="SEYY01020886">
    <property type="protein sequence ID" value="KAB7496929.1"/>
    <property type="molecule type" value="Genomic_DNA"/>
</dbReference>
<evidence type="ECO:0000313" key="11">
    <source>
        <dbReference type="Proteomes" id="UP000326759"/>
    </source>
</evidence>
<dbReference type="AlphaFoldDB" id="A0A5N5STA5"/>
<sequence>MFSWYYVKVFCMIICFSDCIYFHSIKEGHAWNHRVTEKITFREGKKSTMLRYKSPLVKTLYSLFYSPFLVPGLWEEAQTLSTKVISDFEVVPDSPLEAIRVTLESYDLDIYEASLIVQAKLKGYRYFMYHYPIASFLVGVPLLFPVIILILSAKVYCVSYSKQKKLLSSGGSFSEEVESESICLFQWDESIYFCIALVS</sequence>
<keyword evidence="6" id="KW-0443">Lipid metabolism</keyword>